<dbReference type="GO" id="GO:0030245">
    <property type="term" value="P:cellulose catabolic process"/>
    <property type="evidence" value="ECO:0007669"/>
    <property type="project" value="UniProtKB-KW"/>
</dbReference>
<evidence type="ECO:0000313" key="13">
    <source>
        <dbReference type="Proteomes" id="UP000070501"/>
    </source>
</evidence>
<dbReference type="OrthoDB" id="412382at2759"/>
<keyword evidence="11" id="KW-0732">Signal</keyword>
<protein>
    <recommendedName>
        <fullName evidence="9">Glucanase</fullName>
        <ecNumber evidence="9">3.2.1.-</ecNumber>
    </recommendedName>
</protein>
<reference evidence="13" key="1">
    <citation type="submission" date="2016-02" db="EMBL/GenBank/DDBJ databases">
        <title>Draft genome sequence of Microdochium bolleyi, a fungal endophyte of beachgrass.</title>
        <authorList>
            <consortium name="DOE Joint Genome Institute"/>
            <person name="David A.S."/>
            <person name="May G."/>
            <person name="Haridas S."/>
            <person name="Lim J."/>
            <person name="Wang M."/>
            <person name="Labutti K."/>
            <person name="Lipzen A."/>
            <person name="Barry K."/>
            <person name="Grigoriev I.V."/>
        </authorList>
    </citation>
    <scope>NUCLEOTIDE SEQUENCE [LARGE SCALE GENOMIC DNA]</scope>
    <source>
        <strain evidence="13">J235TASD1</strain>
    </source>
</reference>
<dbReference type="Proteomes" id="UP000070501">
    <property type="component" value="Unassembled WGS sequence"/>
</dbReference>
<evidence type="ECO:0000256" key="3">
    <source>
        <dbReference type="ARBA" id="ARBA00022801"/>
    </source>
</evidence>
<name>A0A136IY24_9PEZI</name>
<dbReference type="Pfam" id="PF00840">
    <property type="entry name" value="Glyco_hydro_7"/>
    <property type="match status" value="1"/>
</dbReference>
<proteinExistence type="inferred from homology"/>
<evidence type="ECO:0000256" key="5">
    <source>
        <dbReference type="ARBA" id="ARBA00023180"/>
    </source>
</evidence>
<dbReference type="InterPro" id="IPR013320">
    <property type="entry name" value="ConA-like_dom_sf"/>
</dbReference>
<evidence type="ECO:0000256" key="4">
    <source>
        <dbReference type="ARBA" id="ARBA00023001"/>
    </source>
</evidence>
<comment type="similarity">
    <text evidence="2 9">Belongs to the glycosyl hydrolase 7 (cellulase C) family.</text>
</comment>
<dbReference type="EMBL" id="KQ964254">
    <property type="protein sequence ID" value="KXJ89812.1"/>
    <property type="molecule type" value="Genomic_DNA"/>
</dbReference>
<evidence type="ECO:0000256" key="11">
    <source>
        <dbReference type="SAM" id="SignalP"/>
    </source>
</evidence>
<evidence type="ECO:0000313" key="12">
    <source>
        <dbReference type="EMBL" id="KXJ89812.1"/>
    </source>
</evidence>
<dbReference type="InterPro" id="IPR001722">
    <property type="entry name" value="Glyco_hydro_7"/>
</dbReference>
<dbReference type="InterPro" id="IPR037019">
    <property type="entry name" value="Glyco_hydro_7_sf"/>
</dbReference>
<dbReference type="AlphaFoldDB" id="A0A136IY24"/>
<evidence type="ECO:0000256" key="8">
    <source>
        <dbReference type="ARBA" id="ARBA00023326"/>
    </source>
</evidence>
<dbReference type="PRINTS" id="PR00734">
    <property type="entry name" value="GLHYDRLASE7"/>
</dbReference>
<dbReference type="STRING" id="196109.A0A136IY24"/>
<keyword evidence="7 9" id="KW-0326">Glycosidase</keyword>
<keyword evidence="13" id="KW-1185">Reference proteome</keyword>
<organism evidence="12 13">
    <name type="scientific">Microdochium bolleyi</name>
    <dbReference type="NCBI Taxonomy" id="196109"/>
    <lineage>
        <taxon>Eukaryota</taxon>
        <taxon>Fungi</taxon>
        <taxon>Dikarya</taxon>
        <taxon>Ascomycota</taxon>
        <taxon>Pezizomycotina</taxon>
        <taxon>Sordariomycetes</taxon>
        <taxon>Xylariomycetidae</taxon>
        <taxon>Xylariales</taxon>
        <taxon>Microdochiaceae</taxon>
        <taxon>Microdochium</taxon>
    </lineage>
</organism>
<dbReference type="Gene3D" id="2.70.100.10">
    <property type="entry name" value="Glycoside hydrolase, family 7, domain"/>
    <property type="match status" value="1"/>
</dbReference>
<keyword evidence="8 9" id="KW-0624">Polysaccharide degradation</keyword>
<evidence type="ECO:0000256" key="7">
    <source>
        <dbReference type="ARBA" id="ARBA00023295"/>
    </source>
</evidence>
<keyword evidence="4 9" id="KW-0136">Cellulose degradation</keyword>
<dbReference type="GO" id="GO:0008810">
    <property type="term" value="F:cellulase activity"/>
    <property type="evidence" value="ECO:0007669"/>
    <property type="project" value="UniProtKB-EC"/>
</dbReference>
<dbReference type="PANTHER" id="PTHR33753:SF1">
    <property type="entry name" value="ENDO-BETA-1,4-GLUCANASE CELB"/>
    <property type="match status" value="1"/>
</dbReference>
<evidence type="ECO:0000256" key="1">
    <source>
        <dbReference type="ARBA" id="ARBA00000966"/>
    </source>
</evidence>
<accession>A0A136IY24</accession>
<keyword evidence="3 9" id="KW-0378">Hydrolase</keyword>
<keyword evidence="6" id="KW-0119">Carbohydrate metabolism</keyword>
<evidence type="ECO:0000256" key="10">
    <source>
        <dbReference type="SAM" id="MobiDB-lite"/>
    </source>
</evidence>
<sequence>MTRSNILLLGATALLGLVSAQKPNGKEVHPKITTYRCTKAKGCKPETNYIVLDSLAHPVHQVGSSIGCGNWGEAANSTACPTKEACAKNCIMEGITDYSKYGVTTKGDSLRLQMIVGTNTVSPRVYLLDKTENKYEMTKFTGGEFSFDVDAKKLPCGMNGALYLSEMEADGGKSAINKGGAYWGTGYCDAQCYTTPFINGEGNLKGYGACCNEMDIWEANGRATHIAPHTCNVTGVYECSGAECTREGVCDKPGCGWNPYRINQPDYYGAGSKYRVDTTRKLTVVTQFPADKKGKLLSIVRLYVQDGNVIHAETVNKPGLPAVDRMTQEFCDATGAGPFTRLGGIVGMGEAMARGMVLAMSVWWDAGGNMQWLDGAAQGAGPCDATEGNPTNVVKVEPLPEVSFSNMRWGEIDSTYKKAGPKPPTPGYPTHPRDISHS</sequence>
<dbReference type="PANTHER" id="PTHR33753">
    <property type="entry name" value="1,4-BETA-D-GLUCAN CELLOBIOHYDROLASE B"/>
    <property type="match status" value="1"/>
</dbReference>
<dbReference type="InParanoid" id="A0A136IY24"/>
<dbReference type="CDD" id="cd07999">
    <property type="entry name" value="GH7_CBH_EG"/>
    <property type="match status" value="1"/>
</dbReference>
<keyword evidence="5" id="KW-0325">Glycoprotein</keyword>
<feature type="signal peptide" evidence="11">
    <location>
        <begin position="1"/>
        <end position="20"/>
    </location>
</feature>
<comment type="catalytic activity">
    <reaction evidence="1">
        <text>Endohydrolysis of (1-&gt;4)-beta-D-glucosidic linkages in cellulose, lichenin and cereal beta-D-glucans.</text>
        <dbReference type="EC" id="3.2.1.4"/>
    </reaction>
</comment>
<evidence type="ECO:0000256" key="6">
    <source>
        <dbReference type="ARBA" id="ARBA00023277"/>
    </source>
</evidence>
<evidence type="ECO:0000256" key="9">
    <source>
        <dbReference type="RuleBase" id="RU361164"/>
    </source>
</evidence>
<gene>
    <name evidence="12" type="ORF">Micbo1qcDRAFT_206097</name>
</gene>
<dbReference type="EC" id="3.2.1.-" evidence="9"/>
<feature type="chain" id="PRO_5007293264" description="Glucanase" evidence="11">
    <location>
        <begin position="21"/>
        <end position="438"/>
    </location>
</feature>
<dbReference type="SUPFAM" id="SSF49899">
    <property type="entry name" value="Concanavalin A-like lectins/glucanases"/>
    <property type="match status" value="1"/>
</dbReference>
<evidence type="ECO:0000256" key="2">
    <source>
        <dbReference type="ARBA" id="ARBA00006044"/>
    </source>
</evidence>
<feature type="region of interest" description="Disordered" evidence="10">
    <location>
        <begin position="414"/>
        <end position="438"/>
    </location>
</feature>